<feature type="region of interest" description="Disordered" evidence="1">
    <location>
        <begin position="89"/>
        <end position="133"/>
    </location>
</feature>
<dbReference type="EMBL" id="NMUH01000170">
    <property type="protein sequence ID" value="MQL73500.1"/>
    <property type="molecule type" value="Genomic_DNA"/>
</dbReference>
<comment type="caution">
    <text evidence="2">The sequence shown here is derived from an EMBL/GenBank/DDBJ whole genome shotgun (WGS) entry which is preliminary data.</text>
</comment>
<keyword evidence="3" id="KW-1185">Reference proteome</keyword>
<evidence type="ECO:0000313" key="2">
    <source>
        <dbReference type="EMBL" id="MQL73500.1"/>
    </source>
</evidence>
<feature type="non-terminal residue" evidence="2">
    <location>
        <position position="183"/>
    </location>
</feature>
<gene>
    <name evidence="2" type="ORF">Taro_005843</name>
</gene>
<feature type="region of interest" description="Disordered" evidence="1">
    <location>
        <begin position="1"/>
        <end position="20"/>
    </location>
</feature>
<protein>
    <submittedName>
        <fullName evidence="2">Uncharacterized protein</fullName>
    </submittedName>
</protein>
<name>A0A843TVH2_COLES</name>
<dbReference type="AlphaFoldDB" id="A0A843TVH2"/>
<proteinExistence type="predicted"/>
<evidence type="ECO:0000256" key="1">
    <source>
        <dbReference type="SAM" id="MobiDB-lite"/>
    </source>
</evidence>
<sequence length="183" mass="20678">MGRRQPPASRSGRDGGRGRVPNRAAFLKRFQPNKAFASSARPGRFCCRISRQFELLGRRFSGCCTTCSRRNAVWDSYLTFFMERQEGSFPTEPVTREAHPYPLSGEGEQETSHPSSSSESRRRGGSAPPTVAFASSTRPGRFCCGISRRFKLLGRSWACSHREDTTCSRRNAVWDSYLMFFVE</sequence>
<evidence type="ECO:0000313" key="3">
    <source>
        <dbReference type="Proteomes" id="UP000652761"/>
    </source>
</evidence>
<accession>A0A843TVH2</accession>
<dbReference type="Proteomes" id="UP000652761">
    <property type="component" value="Unassembled WGS sequence"/>
</dbReference>
<organism evidence="2 3">
    <name type="scientific">Colocasia esculenta</name>
    <name type="common">Wild taro</name>
    <name type="synonym">Arum esculentum</name>
    <dbReference type="NCBI Taxonomy" id="4460"/>
    <lineage>
        <taxon>Eukaryota</taxon>
        <taxon>Viridiplantae</taxon>
        <taxon>Streptophyta</taxon>
        <taxon>Embryophyta</taxon>
        <taxon>Tracheophyta</taxon>
        <taxon>Spermatophyta</taxon>
        <taxon>Magnoliopsida</taxon>
        <taxon>Liliopsida</taxon>
        <taxon>Araceae</taxon>
        <taxon>Aroideae</taxon>
        <taxon>Colocasieae</taxon>
        <taxon>Colocasia</taxon>
    </lineage>
</organism>
<reference evidence="2" key="1">
    <citation type="submission" date="2017-07" db="EMBL/GenBank/DDBJ databases">
        <title>Taro Niue Genome Assembly and Annotation.</title>
        <authorList>
            <person name="Atibalentja N."/>
            <person name="Keating K."/>
            <person name="Fields C.J."/>
        </authorList>
    </citation>
    <scope>NUCLEOTIDE SEQUENCE</scope>
    <source>
        <strain evidence="2">Niue_2</strain>
        <tissue evidence="2">Leaf</tissue>
    </source>
</reference>